<proteinExistence type="predicted"/>
<reference evidence="1" key="1">
    <citation type="submission" date="2018-02" db="EMBL/GenBank/DDBJ databases">
        <title>Rhizophora mucronata_Transcriptome.</title>
        <authorList>
            <person name="Meera S.P."/>
            <person name="Sreeshan A."/>
            <person name="Augustine A."/>
        </authorList>
    </citation>
    <scope>NUCLEOTIDE SEQUENCE</scope>
    <source>
        <tissue evidence="1">Leaf</tissue>
    </source>
</reference>
<dbReference type="EMBL" id="GGEC01086624">
    <property type="protein sequence ID" value="MBX67108.1"/>
    <property type="molecule type" value="Transcribed_RNA"/>
</dbReference>
<organism evidence="1">
    <name type="scientific">Rhizophora mucronata</name>
    <name type="common">Asiatic mangrove</name>
    <dbReference type="NCBI Taxonomy" id="61149"/>
    <lineage>
        <taxon>Eukaryota</taxon>
        <taxon>Viridiplantae</taxon>
        <taxon>Streptophyta</taxon>
        <taxon>Embryophyta</taxon>
        <taxon>Tracheophyta</taxon>
        <taxon>Spermatophyta</taxon>
        <taxon>Magnoliopsida</taxon>
        <taxon>eudicotyledons</taxon>
        <taxon>Gunneridae</taxon>
        <taxon>Pentapetalae</taxon>
        <taxon>rosids</taxon>
        <taxon>fabids</taxon>
        <taxon>Malpighiales</taxon>
        <taxon>Rhizophoraceae</taxon>
        <taxon>Rhizophora</taxon>
    </lineage>
</organism>
<sequence length="56" mass="6720">MYTPPQERFVSLYMNTSPFLPIHSIVATHYRPLFMLLSCSLFLFQFSFRMLPLELF</sequence>
<protein>
    <submittedName>
        <fullName evidence="1">Uncharacterized protein</fullName>
    </submittedName>
</protein>
<dbReference type="AlphaFoldDB" id="A0A2P2QJB9"/>
<accession>A0A2P2QJB9</accession>
<name>A0A2P2QJB9_RHIMU</name>
<evidence type="ECO:0000313" key="1">
    <source>
        <dbReference type="EMBL" id="MBX67108.1"/>
    </source>
</evidence>